<dbReference type="InterPro" id="IPR017941">
    <property type="entry name" value="Rieske_2Fe-2S"/>
</dbReference>
<organism evidence="8 9">
    <name type="scientific">Nocardia bhagyanarayanae</name>
    <dbReference type="NCBI Taxonomy" id="1215925"/>
    <lineage>
        <taxon>Bacteria</taxon>
        <taxon>Bacillati</taxon>
        <taxon>Actinomycetota</taxon>
        <taxon>Actinomycetes</taxon>
        <taxon>Mycobacteriales</taxon>
        <taxon>Nocardiaceae</taxon>
        <taxon>Nocardia</taxon>
    </lineage>
</organism>
<dbReference type="GO" id="GO:0016020">
    <property type="term" value="C:membrane"/>
    <property type="evidence" value="ECO:0007669"/>
    <property type="project" value="InterPro"/>
</dbReference>
<dbReference type="CDD" id="cd03477">
    <property type="entry name" value="Rieske_YhfW_C"/>
    <property type="match status" value="1"/>
</dbReference>
<dbReference type="GO" id="GO:0046872">
    <property type="term" value="F:metal ion binding"/>
    <property type="evidence" value="ECO:0007669"/>
    <property type="project" value="UniProtKB-KW"/>
</dbReference>
<dbReference type="SUPFAM" id="SSF51905">
    <property type="entry name" value="FAD/NAD(P)-binding domain"/>
    <property type="match status" value="1"/>
</dbReference>
<evidence type="ECO:0000256" key="5">
    <source>
        <dbReference type="ARBA" id="ARBA00023157"/>
    </source>
</evidence>
<dbReference type="InterPro" id="IPR005805">
    <property type="entry name" value="Rieske_Fe-S_prot_C"/>
</dbReference>
<dbReference type="InterPro" id="IPR006076">
    <property type="entry name" value="FAD-dep_OxRdtase"/>
</dbReference>
<dbReference type="Gene3D" id="2.102.10.10">
    <property type="entry name" value="Rieske [2Fe-2S] iron-sulphur domain"/>
    <property type="match status" value="1"/>
</dbReference>
<dbReference type="Pfam" id="PF01266">
    <property type="entry name" value="DAO"/>
    <property type="match status" value="1"/>
</dbReference>
<evidence type="ECO:0000256" key="6">
    <source>
        <dbReference type="SAM" id="MobiDB-lite"/>
    </source>
</evidence>
<dbReference type="Gene3D" id="3.50.50.60">
    <property type="entry name" value="FAD/NAD(P)-binding domain"/>
    <property type="match status" value="1"/>
</dbReference>
<dbReference type="Pfam" id="PF00355">
    <property type="entry name" value="Rieske"/>
    <property type="match status" value="1"/>
</dbReference>
<dbReference type="PROSITE" id="PS51296">
    <property type="entry name" value="RIESKE"/>
    <property type="match status" value="1"/>
</dbReference>
<dbReference type="Proteomes" id="UP000316331">
    <property type="component" value="Unassembled WGS sequence"/>
</dbReference>
<dbReference type="PANTHER" id="PTHR13847:SF274">
    <property type="entry name" value="RIESKE 2FE-2S IRON-SULFUR PROTEIN YHFW-RELATED"/>
    <property type="match status" value="1"/>
</dbReference>
<dbReference type="Gene3D" id="3.30.9.10">
    <property type="entry name" value="D-Amino Acid Oxidase, subunit A, domain 2"/>
    <property type="match status" value="1"/>
</dbReference>
<dbReference type="GO" id="GO:0004497">
    <property type="term" value="F:monooxygenase activity"/>
    <property type="evidence" value="ECO:0007669"/>
    <property type="project" value="UniProtKB-ARBA"/>
</dbReference>
<keyword evidence="1" id="KW-0001">2Fe-2S</keyword>
<keyword evidence="2" id="KW-0479">Metal-binding</keyword>
<protein>
    <submittedName>
        <fullName evidence="8">Glycine/D-amino acid oxidase-like deaminating enzyme</fullName>
    </submittedName>
</protein>
<proteinExistence type="predicted"/>
<dbReference type="PRINTS" id="PR00162">
    <property type="entry name" value="RIESKE"/>
</dbReference>
<gene>
    <name evidence="8" type="ORF">FB390_5217</name>
</gene>
<dbReference type="OrthoDB" id="9767869at2"/>
<evidence type="ECO:0000256" key="3">
    <source>
        <dbReference type="ARBA" id="ARBA00023004"/>
    </source>
</evidence>
<keyword evidence="9" id="KW-1185">Reference proteome</keyword>
<dbReference type="FunFam" id="2.102.10.10:FF:000014">
    <property type="entry name" value="Oxidoreductase, FAD dependent"/>
    <property type="match status" value="1"/>
</dbReference>
<evidence type="ECO:0000256" key="1">
    <source>
        <dbReference type="ARBA" id="ARBA00022714"/>
    </source>
</evidence>
<evidence type="ECO:0000313" key="9">
    <source>
        <dbReference type="Proteomes" id="UP000316331"/>
    </source>
</evidence>
<feature type="region of interest" description="Disordered" evidence="6">
    <location>
        <begin position="476"/>
        <end position="498"/>
    </location>
</feature>
<evidence type="ECO:0000256" key="4">
    <source>
        <dbReference type="ARBA" id="ARBA00023014"/>
    </source>
</evidence>
<evidence type="ECO:0000259" key="7">
    <source>
        <dbReference type="PROSITE" id="PS51296"/>
    </source>
</evidence>
<dbReference type="GO" id="GO:0005737">
    <property type="term" value="C:cytoplasm"/>
    <property type="evidence" value="ECO:0007669"/>
    <property type="project" value="TreeGrafter"/>
</dbReference>
<dbReference type="GO" id="GO:0016705">
    <property type="term" value="F:oxidoreductase activity, acting on paired donors, with incorporation or reduction of molecular oxygen"/>
    <property type="evidence" value="ECO:0007669"/>
    <property type="project" value="UniProtKB-ARBA"/>
</dbReference>
<keyword evidence="3" id="KW-0408">Iron</keyword>
<dbReference type="EMBL" id="VFPG01000001">
    <property type="protein sequence ID" value="TQM33486.1"/>
    <property type="molecule type" value="Genomic_DNA"/>
</dbReference>
<sequence length="498" mass="53611">MDSTEATSYPPVVEDLTVDVAVVGGGIAGLCTAWELVQTGRSVAVLEADRIAAGVTGYTTAKLTALHTLVYSEFGAEAARLYAASQQDAVDHVARTATTLGIECQFERCPAYTYVHSEDMVGQVRDEAAAASEAGLRASLVTETELPFPVAAAVRVEDQAQFHPRRYLLGLADAITARTGVIYERTRVVDLDEGPPHTLTTESGARVRADSVVVATHYPVFDRALLFARLVPQRHLVVAAAIPAAQDPHGTYITPEANTRSVRTAPYTDGQRLLIVTGEMFTPGAGEVTGRYETLTDWTLERFPAAQLRYRWAAQDNSTTDKMPYIGVMHAGADSVYVATGFNGWGMSNGVLAARLLTGSITGDPLPWTDLYDPRRLHPVAEAGPLLKAQSKVAKHFIGDRLRSSHVDSIADIAPGAGAVVRVAGQRCAVFRDDTETLHAVSATCTHLGCLVAFNDAERAWECPCHGSRFSTDGAVIHGPATRPLEPRRLPDQRDERP</sequence>
<comment type="caution">
    <text evidence="8">The sequence shown here is derived from an EMBL/GenBank/DDBJ whole genome shotgun (WGS) entry which is preliminary data.</text>
</comment>
<feature type="compositionally biased region" description="Basic and acidic residues" evidence="6">
    <location>
        <begin position="485"/>
        <end position="498"/>
    </location>
</feature>
<accession>A0A543FI85</accession>
<dbReference type="PANTHER" id="PTHR13847">
    <property type="entry name" value="SARCOSINE DEHYDROGENASE-RELATED"/>
    <property type="match status" value="1"/>
</dbReference>
<dbReference type="SUPFAM" id="SSF50022">
    <property type="entry name" value="ISP domain"/>
    <property type="match status" value="1"/>
</dbReference>
<dbReference type="InterPro" id="IPR036922">
    <property type="entry name" value="Rieske_2Fe-2S_sf"/>
</dbReference>
<keyword evidence="4" id="KW-0411">Iron-sulfur</keyword>
<reference evidence="8 9" key="1">
    <citation type="submission" date="2019-06" db="EMBL/GenBank/DDBJ databases">
        <title>Sequencing the genomes of 1000 actinobacteria strains.</title>
        <authorList>
            <person name="Klenk H.-P."/>
        </authorList>
    </citation>
    <scope>NUCLEOTIDE SEQUENCE [LARGE SCALE GENOMIC DNA]</scope>
    <source>
        <strain evidence="8 9">DSM 103495</strain>
    </source>
</reference>
<evidence type="ECO:0000313" key="8">
    <source>
        <dbReference type="EMBL" id="TQM33486.1"/>
    </source>
</evidence>
<evidence type="ECO:0000256" key="2">
    <source>
        <dbReference type="ARBA" id="ARBA00022723"/>
    </source>
</evidence>
<dbReference type="InterPro" id="IPR036188">
    <property type="entry name" value="FAD/NAD-bd_sf"/>
</dbReference>
<feature type="domain" description="Rieske" evidence="7">
    <location>
        <begin position="405"/>
        <end position="498"/>
    </location>
</feature>
<dbReference type="AlphaFoldDB" id="A0A543FI85"/>
<dbReference type="GO" id="GO:0051537">
    <property type="term" value="F:2 iron, 2 sulfur cluster binding"/>
    <property type="evidence" value="ECO:0007669"/>
    <property type="project" value="UniProtKB-KW"/>
</dbReference>
<keyword evidence="5" id="KW-1015">Disulfide bond</keyword>
<dbReference type="InterPro" id="IPR038010">
    <property type="entry name" value="YhfW_C"/>
</dbReference>
<name>A0A543FI85_9NOCA</name>